<sequence length="567" mass="58847">MGAVAAVALAACAAVPTSGPVSEGTGEVEGAEPVVPFAEGPQMDASVNAIVSGFIQATAAGFASDFTVAREYLTAPIRAEWDPLAQVTVFDSGALTPDYDEAMGRVVYSFPVAAWIDEAGRMVEAQSGTQAQLEFSVERSVANQWRIGGLEDGSLVAEATFNQVFLPVTLYFASADGTTAVPEQRWLPQANVATWAARELVAGPSPWLANAVTTGFPAGSDLAVDSVVVTDGIARVQLSAQSAGTPEQRALAEQQLRLTLTSLPGVSQVEVTVAGVPLVAEPEDTLSREPVPASVAALFLDGRLGLWDGEEVRVVPDRVGGLPEGSDALATSYSGTRVAFRVGGDRIVVSDALEDGVESLIPLDEAGEVEGTMSVTTFVEGRDLVAPSFDRFGWVWTAETAEPESVTTVSRDGDATALDARWLAGRTVEQVVPSRDGARLLVVSRAGAQTVVEVVEVVRSESGEPLSVGEPLQVGANIGAVTDAIWVDDLSVALLGMSAGAETVPLWVIEVGGRTTEDAAVPDAVAISARHGDRSITLVSEDGTVRERAGTGWSTIASGIDDLAYAG</sequence>
<dbReference type="AlphaFoldDB" id="A0A1H6X0E2"/>
<dbReference type="Pfam" id="PF25976">
    <property type="entry name" value="LpqB_N"/>
    <property type="match status" value="1"/>
</dbReference>
<dbReference type="EMBL" id="FNZI01000002">
    <property type="protein sequence ID" value="SEJ21014.1"/>
    <property type="molecule type" value="Genomic_DNA"/>
</dbReference>
<dbReference type="SUPFAM" id="SSF75011">
    <property type="entry name" value="3-carboxy-cis,cis-mucoante lactonizing enzyme"/>
    <property type="match status" value="1"/>
</dbReference>
<evidence type="ECO:0000313" key="3">
    <source>
        <dbReference type="Proteomes" id="UP000183315"/>
    </source>
</evidence>
<dbReference type="InterPro" id="IPR059026">
    <property type="entry name" value="LpqB_N"/>
</dbReference>
<dbReference type="eggNOG" id="COG5401">
    <property type="taxonomic scope" value="Bacteria"/>
</dbReference>
<dbReference type="InterPro" id="IPR019606">
    <property type="entry name" value="GerMN"/>
</dbReference>
<dbReference type="Pfam" id="PF10646">
    <property type="entry name" value="Germane"/>
    <property type="match status" value="1"/>
</dbReference>
<dbReference type="RefSeq" id="WP_042216831.1">
    <property type="nucleotide sequence ID" value="NZ_BBLU01000022.1"/>
</dbReference>
<dbReference type="InterPro" id="IPR018910">
    <property type="entry name" value="LpqB_C"/>
</dbReference>
<dbReference type="Proteomes" id="UP000183315">
    <property type="component" value="Unassembled WGS sequence"/>
</dbReference>
<organism evidence="2 3">
    <name type="scientific">Demequina mangrovi</name>
    <dbReference type="NCBI Taxonomy" id="1043493"/>
    <lineage>
        <taxon>Bacteria</taxon>
        <taxon>Bacillati</taxon>
        <taxon>Actinomycetota</taxon>
        <taxon>Actinomycetes</taxon>
        <taxon>Micrococcales</taxon>
        <taxon>Demequinaceae</taxon>
        <taxon>Demequina</taxon>
    </lineage>
</organism>
<evidence type="ECO:0000259" key="1">
    <source>
        <dbReference type="SMART" id="SM00909"/>
    </source>
</evidence>
<gene>
    <name evidence="2" type="ORF">SAMN05421637_1163</name>
</gene>
<feature type="domain" description="GerMN" evidence="1">
    <location>
        <begin position="193"/>
        <end position="282"/>
    </location>
</feature>
<dbReference type="Pfam" id="PF10647">
    <property type="entry name" value="Gmad1"/>
    <property type="match status" value="1"/>
</dbReference>
<reference evidence="3" key="1">
    <citation type="submission" date="2016-10" db="EMBL/GenBank/DDBJ databases">
        <authorList>
            <person name="Varghese N."/>
        </authorList>
    </citation>
    <scope>NUCLEOTIDE SEQUENCE [LARGE SCALE GENOMIC DNA]</scope>
    <source>
        <strain evidence="3">DSM 24868</strain>
    </source>
</reference>
<dbReference type="OrthoDB" id="3226781at2"/>
<proteinExistence type="predicted"/>
<accession>A0A1H6X0E2</accession>
<keyword evidence="3" id="KW-1185">Reference proteome</keyword>
<dbReference type="SMART" id="SM00909">
    <property type="entry name" value="Germane"/>
    <property type="match status" value="1"/>
</dbReference>
<evidence type="ECO:0000313" key="2">
    <source>
        <dbReference type="EMBL" id="SEJ21014.1"/>
    </source>
</evidence>
<dbReference type="STRING" id="1043493.SAMN05421637_1163"/>
<name>A0A1H6X0E2_9MICO</name>
<protein>
    <submittedName>
        <fullName evidence="2">Sporulation and spore germination</fullName>
    </submittedName>
</protein>